<dbReference type="PANTHER" id="PTHR43362:SF1">
    <property type="entry name" value="MANNITOL DEHYDROGENASE 2-RELATED"/>
    <property type="match status" value="1"/>
</dbReference>
<sequence>MLERLNTESLARLPADVEKPGYDRSRLTPGIVHLGLGAFHRAHQAVATDIAMAASQDLSWGILGVSLRSPATRDALAPQDGLYTLALRDQDADGQPREQLRVVGAVQRVMVAEEDPNAVLERIAYPQTRIVSLTITEKGYCHEPASGHLRWDDPDILHDLENPIRPRSAIGLLVYGLALRRERGLPALTLLSCDNLQANGDTLRSLVLAFALRLDVALTGWIDAHCTFPNSMVDRIVPATRDDDRARITQRLGMEDAWPVVGEPYLNWVIEDKFAAGRPAWEAAGVTFVANAAPYERLKLRMVNGPHSALAYLGALLGIETIREAAILPALREYLDDMMRHEIAPTLKGIPDSGLEGYRQRFLARVDNPALPQPTRQVAMDGSQKLPQRLLATIRDRLRGGDDIRRLALAVAAWLHYLRGEGENGASHEIQDPLARPLARLVARADVAARAAAPKQAAYRRALVLAGYRPVFGDLGEKPVFVAALAAQLESLREHGVLQALAAVAREPEPAAPEPAAPEPAAPEPAAPELTAPLDEAGDTALASQESASVGA</sequence>
<dbReference type="Proteomes" id="UP000060602">
    <property type="component" value="Chromosome"/>
</dbReference>
<dbReference type="InterPro" id="IPR050988">
    <property type="entry name" value="Mannitol_DH/Oxidoreductase"/>
</dbReference>
<dbReference type="GO" id="GO:0016616">
    <property type="term" value="F:oxidoreductase activity, acting on the CH-OH group of donors, NAD or NADP as acceptor"/>
    <property type="evidence" value="ECO:0007669"/>
    <property type="project" value="TreeGrafter"/>
</dbReference>
<dbReference type="SUPFAM" id="SSF48179">
    <property type="entry name" value="6-phosphogluconate dehydrogenase C-terminal domain-like"/>
    <property type="match status" value="1"/>
</dbReference>
<dbReference type="Pfam" id="PF08125">
    <property type="entry name" value="Mannitol_dh_C"/>
    <property type="match status" value="1"/>
</dbReference>
<name>A0A0X8P2E4_ALCXX</name>
<dbReference type="InterPro" id="IPR036291">
    <property type="entry name" value="NAD(P)-bd_dom_sf"/>
</dbReference>
<evidence type="ECO:0000256" key="2">
    <source>
        <dbReference type="SAM" id="MobiDB-lite"/>
    </source>
</evidence>
<accession>A0A0X8P2E4</accession>
<dbReference type="EMBL" id="CP014060">
    <property type="protein sequence ID" value="AMG38684.1"/>
    <property type="molecule type" value="Genomic_DNA"/>
</dbReference>
<evidence type="ECO:0000313" key="5">
    <source>
        <dbReference type="EMBL" id="AMG38684.1"/>
    </source>
</evidence>
<dbReference type="InterPro" id="IPR013118">
    <property type="entry name" value="Mannitol_DH_C"/>
</dbReference>
<gene>
    <name evidence="5" type="ORF">AL504_23235</name>
</gene>
<dbReference type="InterPro" id="IPR000669">
    <property type="entry name" value="Mannitol_DH"/>
</dbReference>
<dbReference type="InterPro" id="IPR008927">
    <property type="entry name" value="6-PGluconate_DH-like_C_sf"/>
</dbReference>
<feature type="domain" description="Mannitol dehydrogenase C-terminal" evidence="4">
    <location>
        <begin position="293"/>
        <end position="492"/>
    </location>
</feature>
<organism evidence="5 6">
    <name type="scientific">Alcaligenes xylosoxydans xylosoxydans</name>
    <name type="common">Achromobacter xylosoxidans</name>
    <dbReference type="NCBI Taxonomy" id="85698"/>
    <lineage>
        <taxon>Bacteria</taxon>
        <taxon>Pseudomonadati</taxon>
        <taxon>Pseudomonadota</taxon>
        <taxon>Betaproteobacteria</taxon>
        <taxon>Burkholderiales</taxon>
        <taxon>Alcaligenaceae</taxon>
        <taxon>Achromobacter</taxon>
    </lineage>
</organism>
<dbReference type="Gene3D" id="1.10.1040.10">
    <property type="entry name" value="N-(1-d-carboxylethyl)-l-norvaline Dehydrogenase, domain 2"/>
    <property type="match status" value="1"/>
</dbReference>
<reference evidence="6" key="1">
    <citation type="submission" date="2015-12" db="EMBL/GenBank/DDBJ databases">
        <title>FDA dAtabase for Regulatory Grade micrObial Sequences (FDA-ARGOS): Supporting development and validation of Infectious Disease Dx tests.</title>
        <authorList>
            <person name="Case J."/>
            <person name="Tallon L."/>
            <person name="Sadzewicz L."/>
            <person name="Sengamalay N."/>
            <person name="Ott S."/>
            <person name="Godinez A."/>
            <person name="Nagaraj S."/>
            <person name="Nadendla S."/>
            <person name="Sichtig H."/>
        </authorList>
    </citation>
    <scope>NUCLEOTIDE SEQUENCE [LARGE SCALE GENOMIC DNA]</scope>
    <source>
        <strain evidence="6">FDAARGOS_147</strain>
    </source>
</reference>
<dbReference type="RefSeq" id="WP_061073318.1">
    <property type="nucleotide sequence ID" value="NZ_CP014060.2"/>
</dbReference>
<dbReference type="AlphaFoldDB" id="A0A0X8P2E4"/>
<evidence type="ECO:0000256" key="1">
    <source>
        <dbReference type="ARBA" id="ARBA00023002"/>
    </source>
</evidence>
<dbReference type="SUPFAM" id="SSF51735">
    <property type="entry name" value="NAD(P)-binding Rossmann-fold domains"/>
    <property type="match status" value="1"/>
</dbReference>
<feature type="domain" description="Mannitol dehydrogenase N-terminal" evidence="3">
    <location>
        <begin position="30"/>
        <end position="282"/>
    </location>
</feature>
<evidence type="ECO:0000259" key="3">
    <source>
        <dbReference type="Pfam" id="PF01232"/>
    </source>
</evidence>
<dbReference type="PRINTS" id="PR00084">
    <property type="entry name" value="MTLDHDRGNASE"/>
</dbReference>
<proteinExistence type="predicted"/>
<feature type="compositionally biased region" description="Pro residues" evidence="2">
    <location>
        <begin position="510"/>
        <end position="526"/>
    </location>
</feature>
<dbReference type="InterPro" id="IPR013328">
    <property type="entry name" value="6PGD_dom2"/>
</dbReference>
<dbReference type="InterPro" id="IPR013131">
    <property type="entry name" value="Mannitol_DH_N"/>
</dbReference>
<feature type="region of interest" description="Disordered" evidence="2">
    <location>
        <begin position="506"/>
        <end position="552"/>
    </location>
</feature>
<protein>
    <submittedName>
        <fullName evidence="5">Mannitol dehydrogenase family protein</fullName>
    </submittedName>
</protein>
<dbReference type="Pfam" id="PF01232">
    <property type="entry name" value="Mannitol_dh"/>
    <property type="match status" value="1"/>
</dbReference>
<dbReference type="Gene3D" id="3.40.50.720">
    <property type="entry name" value="NAD(P)-binding Rossmann-like Domain"/>
    <property type="match status" value="1"/>
</dbReference>
<evidence type="ECO:0000313" key="6">
    <source>
        <dbReference type="Proteomes" id="UP000060602"/>
    </source>
</evidence>
<keyword evidence="1" id="KW-0560">Oxidoreductase</keyword>
<evidence type="ECO:0000259" key="4">
    <source>
        <dbReference type="Pfam" id="PF08125"/>
    </source>
</evidence>
<feature type="compositionally biased region" description="Polar residues" evidence="2">
    <location>
        <begin position="542"/>
        <end position="552"/>
    </location>
</feature>
<dbReference type="PANTHER" id="PTHR43362">
    <property type="entry name" value="MANNITOL DEHYDROGENASE DSF1-RELATED"/>
    <property type="match status" value="1"/>
</dbReference>